<comment type="caution">
    <text evidence="1">The sequence shown here is derived from an EMBL/GenBank/DDBJ whole genome shotgun (WGS) entry which is preliminary data.</text>
</comment>
<sequence>MKRIQNSIRYNLGDTEPCALFPGLDPDTRFLMKELPGGNLQCLVYYKENLQLGFLIARRDGKELHDQLINLMKETGVAPNKSRLTKIPPAPLCAVALSPKAVYCPSLSWMADFERCAAVAWLREGEAAQ</sequence>
<reference evidence="1 2" key="1">
    <citation type="journal article" date="2017" name="BMC Genomics">
        <title>Genome sequencing of 39 Akkermansia muciniphila isolates reveals its population structure, genomic and functional diverisity, and global distribution in mammalian gut microbiotas.</title>
        <authorList>
            <person name="Guo X."/>
            <person name="Li S."/>
            <person name="Zhang J."/>
            <person name="Wu F."/>
            <person name="Li X."/>
            <person name="Wu D."/>
            <person name="Zhang M."/>
            <person name="Ou Z."/>
            <person name="Jie Z."/>
            <person name="Yan Q."/>
            <person name="Li P."/>
            <person name="Yi J."/>
            <person name="Peng Y."/>
        </authorList>
    </citation>
    <scope>NUCLEOTIDE SEQUENCE [LARGE SCALE GENOMIC DNA]</scope>
    <source>
        <strain evidence="1 2">GP24</strain>
    </source>
</reference>
<dbReference type="EMBL" id="PJKA01000006">
    <property type="protein sequence ID" value="PNC18866.1"/>
    <property type="molecule type" value="Genomic_DNA"/>
</dbReference>
<name>A0A2N8HF28_9BACT</name>
<evidence type="ECO:0000313" key="1">
    <source>
        <dbReference type="EMBL" id="PNC18866.1"/>
    </source>
</evidence>
<gene>
    <name evidence="1" type="ORF">CXU22_03460</name>
</gene>
<dbReference type="Proteomes" id="UP000236000">
    <property type="component" value="Unassembled WGS sequence"/>
</dbReference>
<accession>A0A2N8HF28</accession>
<protein>
    <submittedName>
        <fullName evidence="1">Uncharacterized protein</fullName>
    </submittedName>
</protein>
<organism evidence="1 2">
    <name type="scientific">Akkermansia muciniphila</name>
    <dbReference type="NCBI Taxonomy" id="239935"/>
    <lineage>
        <taxon>Bacteria</taxon>
        <taxon>Pseudomonadati</taxon>
        <taxon>Verrucomicrobiota</taxon>
        <taxon>Verrucomicrobiia</taxon>
        <taxon>Verrucomicrobiales</taxon>
        <taxon>Akkermansiaceae</taxon>
        <taxon>Akkermansia</taxon>
    </lineage>
</organism>
<proteinExistence type="predicted"/>
<dbReference type="RefSeq" id="WP_102712590.1">
    <property type="nucleotide sequence ID" value="NZ_PJKA01000006.1"/>
</dbReference>
<evidence type="ECO:0000313" key="2">
    <source>
        <dbReference type="Proteomes" id="UP000236000"/>
    </source>
</evidence>
<dbReference type="AlphaFoldDB" id="A0A2N8HF28"/>